<dbReference type="InterPro" id="IPR038538">
    <property type="entry name" value="MTERF_sf"/>
</dbReference>
<evidence type="ECO:0000256" key="3">
    <source>
        <dbReference type="ARBA" id="ARBA00022946"/>
    </source>
</evidence>
<name>A0ABD3UBM5_9LAMI</name>
<reference evidence="4 5" key="1">
    <citation type="submission" date="2024-12" db="EMBL/GenBank/DDBJ databases">
        <title>The unique morphological basis and parallel evolutionary history of personate flowers in Penstemon.</title>
        <authorList>
            <person name="Depatie T.H."/>
            <person name="Wessinger C.A."/>
        </authorList>
    </citation>
    <scope>NUCLEOTIDE SEQUENCE [LARGE SCALE GENOMIC DNA]</scope>
    <source>
        <strain evidence="4">WTNN_2</strain>
        <tissue evidence="4">Leaf</tissue>
    </source>
</reference>
<keyword evidence="2" id="KW-0805">Transcription regulation</keyword>
<evidence type="ECO:0000256" key="1">
    <source>
        <dbReference type="ARBA" id="ARBA00007692"/>
    </source>
</evidence>
<keyword evidence="2" id="KW-0804">Transcription</keyword>
<keyword evidence="5" id="KW-1185">Reference proteome</keyword>
<dbReference type="SMART" id="SM00733">
    <property type="entry name" value="Mterf"/>
    <property type="match status" value="7"/>
</dbReference>
<keyword evidence="3" id="KW-0809">Transit peptide</keyword>
<evidence type="ECO:0000313" key="4">
    <source>
        <dbReference type="EMBL" id="KAL3845800.1"/>
    </source>
</evidence>
<dbReference type="GO" id="GO:0006353">
    <property type="term" value="P:DNA-templated transcription termination"/>
    <property type="evidence" value="ECO:0007669"/>
    <property type="project" value="UniProtKB-KW"/>
</dbReference>
<protein>
    <submittedName>
        <fullName evidence="4">Uncharacterized protein</fullName>
    </submittedName>
</protein>
<evidence type="ECO:0000313" key="5">
    <source>
        <dbReference type="Proteomes" id="UP001634393"/>
    </source>
</evidence>
<comment type="similarity">
    <text evidence="1">Belongs to the mTERF family.</text>
</comment>
<organism evidence="4 5">
    <name type="scientific">Penstemon smallii</name>
    <dbReference type="NCBI Taxonomy" id="265156"/>
    <lineage>
        <taxon>Eukaryota</taxon>
        <taxon>Viridiplantae</taxon>
        <taxon>Streptophyta</taxon>
        <taxon>Embryophyta</taxon>
        <taxon>Tracheophyta</taxon>
        <taxon>Spermatophyta</taxon>
        <taxon>Magnoliopsida</taxon>
        <taxon>eudicotyledons</taxon>
        <taxon>Gunneridae</taxon>
        <taxon>Pentapetalae</taxon>
        <taxon>asterids</taxon>
        <taxon>lamiids</taxon>
        <taxon>Lamiales</taxon>
        <taxon>Plantaginaceae</taxon>
        <taxon>Cheloneae</taxon>
        <taxon>Penstemon</taxon>
    </lineage>
</organism>
<dbReference type="PANTHER" id="PTHR13068:SF130">
    <property type="entry name" value="TRANSCRIPTION TERMINATION FACTOR MTERF6, CHLOROPLASTIC_MITOCHONDRIAL-LIKE"/>
    <property type="match status" value="1"/>
</dbReference>
<sequence>MMFIQMRRTVLQLRRDSSSLCEFNLLFSTSTENQQTDANTPSVSKFLVHKHHLSLQVASRVASVLKSPEKSDSVLSFWKQSGFSNTHLEKIVKYRPRLLSASLEKSFKPKIKIFQDLGFSADEIAKILSTDPAILHCSVDDRVIPSLAILRGVLGSDEGVAKVLRTSGSFLAKDLEKTLIPNVKFLESCGVQMEQIIKVIYSFPRFLLHKPEIIRKSVCKADEMGVSRSSRMFIYVVRVISSLTNESLQLKLQAFRDMGFSEDEILKVFRMTPHAITVSEKKMKKLKEVVLSTGKYDMSSIVNNPVTLCCSIENRYIPRFRVFKILESKNLITSWPSLGTVQTLSDKKFIEKFVDPYLHEVGDVYKAKSKLDGK</sequence>
<dbReference type="AlphaFoldDB" id="A0ABD3UBM5"/>
<comment type="caution">
    <text evidence="4">The sequence shown here is derived from an EMBL/GenBank/DDBJ whole genome shotgun (WGS) entry which is preliminary data.</text>
</comment>
<dbReference type="Pfam" id="PF02536">
    <property type="entry name" value="mTERF"/>
    <property type="match status" value="1"/>
</dbReference>
<gene>
    <name evidence="4" type="ORF">ACJIZ3_003203</name>
</gene>
<dbReference type="EMBL" id="JBJXBP010000002">
    <property type="protein sequence ID" value="KAL3845800.1"/>
    <property type="molecule type" value="Genomic_DNA"/>
</dbReference>
<evidence type="ECO:0000256" key="2">
    <source>
        <dbReference type="ARBA" id="ARBA00022472"/>
    </source>
</evidence>
<dbReference type="Proteomes" id="UP001634393">
    <property type="component" value="Unassembled WGS sequence"/>
</dbReference>
<dbReference type="FunFam" id="1.25.70.10:FF:000001">
    <property type="entry name" value="Mitochondrial transcription termination factor-like"/>
    <property type="match status" value="1"/>
</dbReference>
<dbReference type="Gene3D" id="1.25.70.10">
    <property type="entry name" value="Transcription termination factor 3, mitochondrial"/>
    <property type="match status" value="1"/>
</dbReference>
<dbReference type="InterPro" id="IPR003690">
    <property type="entry name" value="MTERF"/>
</dbReference>
<dbReference type="PANTHER" id="PTHR13068">
    <property type="entry name" value="CGI-12 PROTEIN-RELATED"/>
    <property type="match status" value="1"/>
</dbReference>
<accession>A0ABD3UBM5</accession>
<keyword evidence="2" id="KW-0806">Transcription termination</keyword>
<proteinExistence type="inferred from homology"/>